<accession>B8B2E8</accession>
<dbReference type="Gramene" id="BGIOSGA021224-TA">
    <property type="protein sequence ID" value="BGIOSGA021224-PA"/>
    <property type="gene ID" value="BGIOSGA021224"/>
</dbReference>
<evidence type="ECO:0000313" key="3">
    <source>
        <dbReference type="Proteomes" id="UP000007015"/>
    </source>
</evidence>
<feature type="region of interest" description="Disordered" evidence="1">
    <location>
        <begin position="242"/>
        <end position="264"/>
    </location>
</feature>
<dbReference type="EMBL" id="CM000131">
    <property type="protein sequence ID" value="EEC80632.1"/>
    <property type="molecule type" value="Genomic_DNA"/>
</dbReference>
<dbReference type="Proteomes" id="UP000007015">
    <property type="component" value="Chromosome 6"/>
</dbReference>
<proteinExistence type="predicted"/>
<keyword evidence="3" id="KW-1185">Reference proteome</keyword>
<protein>
    <submittedName>
        <fullName evidence="2">Uncharacterized protein</fullName>
    </submittedName>
</protein>
<evidence type="ECO:0000256" key="1">
    <source>
        <dbReference type="SAM" id="MobiDB-lite"/>
    </source>
</evidence>
<dbReference type="AlphaFoldDB" id="B8B2E8"/>
<name>B8B2E8_ORYSI</name>
<feature type="region of interest" description="Disordered" evidence="1">
    <location>
        <begin position="96"/>
        <end position="159"/>
    </location>
</feature>
<dbReference type="HOGENOM" id="CLU_1055197_0_0_1"/>
<sequence length="264" mass="28564">MALRTEDTARKVVKEIGEPPAANPIVEKNLKKDPRFMSVRVKMDVSKPVQAIVNLDIDIREPLKLSYLPPAAMVDIEKENKNSLVAKFRQHFASPGARTCSSQEGGSKVNMTGQVDGGDTASSQYRGSDGGRKDGEATPRREIRVRGRTSRWDRRSEVSPRTQEGFVWRRNVSHPVVPHGSHSMESEKAALSHACSGDLLVGLEFSAQKADYNALEKNLRDKEAADVFTKSFSSGSRSITAAHSSSAGFGGPGPFGPAVSAGMV</sequence>
<feature type="compositionally biased region" description="Basic and acidic residues" evidence="1">
    <location>
        <begin position="129"/>
        <end position="158"/>
    </location>
</feature>
<evidence type="ECO:0000313" key="2">
    <source>
        <dbReference type="EMBL" id="EEC80632.1"/>
    </source>
</evidence>
<reference evidence="2 3" key="1">
    <citation type="journal article" date="2005" name="PLoS Biol.">
        <title>The genomes of Oryza sativa: a history of duplications.</title>
        <authorList>
            <person name="Yu J."/>
            <person name="Wang J."/>
            <person name="Lin W."/>
            <person name="Li S."/>
            <person name="Li H."/>
            <person name="Zhou J."/>
            <person name="Ni P."/>
            <person name="Dong W."/>
            <person name="Hu S."/>
            <person name="Zeng C."/>
            <person name="Zhang J."/>
            <person name="Zhang Y."/>
            <person name="Li R."/>
            <person name="Xu Z."/>
            <person name="Li S."/>
            <person name="Li X."/>
            <person name="Zheng H."/>
            <person name="Cong L."/>
            <person name="Lin L."/>
            <person name="Yin J."/>
            <person name="Geng J."/>
            <person name="Li G."/>
            <person name="Shi J."/>
            <person name="Liu J."/>
            <person name="Lv H."/>
            <person name="Li J."/>
            <person name="Wang J."/>
            <person name="Deng Y."/>
            <person name="Ran L."/>
            <person name="Shi X."/>
            <person name="Wang X."/>
            <person name="Wu Q."/>
            <person name="Li C."/>
            <person name="Ren X."/>
            <person name="Wang J."/>
            <person name="Wang X."/>
            <person name="Li D."/>
            <person name="Liu D."/>
            <person name="Zhang X."/>
            <person name="Ji Z."/>
            <person name="Zhao W."/>
            <person name="Sun Y."/>
            <person name="Zhang Z."/>
            <person name="Bao J."/>
            <person name="Han Y."/>
            <person name="Dong L."/>
            <person name="Ji J."/>
            <person name="Chen P."/>
            <person name="Wu S."/>
            <person name="Liu J."/>
            <person name="Xiao Y."/>
            <person name="Bu D."/>
            <person name="Tan J."/>
            <person name="Yang L."/>
            <person name="Ye C."/>
            <person name="Zhang J."/>
            <person name="Xu J."/>
            <person name="Zhou Y."/>
            <person name="Yu Y."/>
            <person name="Zhang B."/>
            <person name="Zhuang S."/>
            <person name="Wei H."/>
            <person name="Liu B."/>
            <person name="Lei M."/>
            <person name="Yu H."/>
            <person name="Li Y."/>
            <person name="Xu H."/>
            <person name="Wei S."/>
            <person name="He X."/>
            <person name="Fang L."/>
            <person name="Zhang Z."/>
            <person name="Zhang Y."/>
            <person name="Huang X."/>
            <person name="Su Z."/>
            <person name="Tong W."/>
            <person name="Li J."/>
            <person name="Tong Z."/>
            <person name="Li S."/>
            <person name="Ye J."/>
            <person name="Wang L."/>
            <person name="Fang L."/>
            <person name="Lei T."/>
            <person name="Chen C."/>
            <person name="Chen H."/>
            <person name="Xu Z."/>
            <person name="Li H."/>
            <person name="Huang H."/>
            <person name="Zhang F."/>
            <person name="Xu H."/>
            <person name="Li N."/>
            <person name="Zhao C."/>
            <person name="Li S."/>
            <person name="Dong L."/>
            <person name="Huang Y."/>
            <person name="Li L."/>
            <person name="Xi Y."/>
            <person name="Qi Q."/>
            <person name="Li W."/>
            <person name="Zhang B."/>
            <person name="Hu W."/>
            <person name="Zhang Y."/>
            <person name="Tian X."/>
            <person name="Jiao Y."/>
            <person name="Liang X."/>
            <person name="Jin J."/>
            <person name="Gao L."/>
            <person name="Zheng W."/>
            <person name="Hao B."/>
            <person name="Liu S."/>
            <person name="Wang W."/>
            <person name="Yuan L."/>
            <person name="Cao M."/>
            <person name="McDermott J."/>
            <person name="Samudrala R."/>
            <person name="Wang J."/>
            <person name="Wong G.K."/>
            <person name="Yang H."/>
        </authorList>
    </citation>
    <scope>NUCLEOTIDE SEQUENCE [LARGE SCALE GENOMIC DNA]</scope>
    <source>
        <strain evidence="3">cv. 93-11</strain>
    </source>
</reference>
<feature type="compositionally biased region" description="Polar residues" evidence="1">
    <location>
        <begin position="99"/>
        <end position="113"/>
    </location>
</feature>
<organism evidence="2 3">
    <name type="scientific">Oryza sativa subsp. indica</name>
    <name type="common">Rice</name>
    <dbReference type="NCBI Taxonomy" id="39946"/>
    <lineage>
        <taxon>Eukaryota</taxon>
        <taxon>Viridiplantae</taxon>
        <taxon>Streptophyta</taxon>
        <taxon>Embryophyta</taxon>
        <taxon>Tracheophyta</taxon>
        <taxon>Spermatophyta</taxon>
        <taxon>Magnoliopsida</taxon>
        <taxon>Liliopsida</taxon>
        <taxon>Poales</taxon>
        <taxon>Poaceae</taxon>
        <taxon>BOP clade</taxon>
        <taxon>Oryzoideae</taxon>
        <taxon>Oryzeae</taxon>
        <taxon>Oryzinae</taxon>
        <taxon>Oryza</taxon>
        <taxon>Oryza sativa</taxon>
    </lineage>
</organism>
<gene>
    <name evidence="2" type="ORF">OsI_23012</name>
</gene>